<dbReference type="PANTHER" id="PTHR35526">
    <property type="entry name" value="ANTI-SIGMA-F FACTOR RSBW-RELATED"/>
    <property type="match status" value="1"/>
</dbReference>
<sequence>MKITEVRFHEPKDFRIIMQELTPKLLLYFGELDALMVDLALTESVNNAWEHGNKMALDKSITVRIHASSKRIYFRVLDEGDGFTPDLASRMPPAKDLERGRGLFIIQEVMDHVIHSERGNELLIVKNIKGNSAPST</sequence>
<dbReference type="GO" id="GO:0004674">
    <property type="term" value="F:protein serine/threonine kinase activity"/>
    <property type="evidence" value="ECO:0007669"/>
    <property type="project" value="UniProtKB-KW"/>
</dbReference>
<dbReference type="InterPro" id="IPR050267">
    <property type="entry name" value="Anti-sigma-factor_SerPK"/>
</dbReference>
<keyword evidence="8" id="KW-1185">Reference proteome</keyword>
<evidence type="ECO:0000313" key="8">
    <source>
        <dbReference type="Proteomes" id="UP000094463"/>
    </source>
</evidence>
<keyword evidence="3" id="KW-0547">Nucleotide-binding</keyword>
<protein>
    <submittedName>
        <fullName evidence="7">Response Regulator Receiver Protein</fullName>
    </submittedName>
</protein>
<dbReference type="CDD" id="cd16936">
    <property type="entry name" value="HATPase_RsbW-like"/>
    <property type="match status" value="1"/>
</dbReference>
<organism evidence="7 8">
    <name type="scientific">Salisediminibacterium beveridgei</name>
    <dbReference type="NCBI Taxonomy" id="632773"/>
    <lineage>
        <taxon>Bacteria</taxon>
        <taxon>Bacillati</taxon>
        <taxon>Bacillota</taxon>
        <taxon>Bacilli</taxon>
        <taxon>Bacillales</taxon>
        <taxon>Bacillaceae</taxon>
        <taxon>Salisediminibacterium</taxon>
    </lineage>
</organism>
<dbReference type="STRING" id="632773.BBEV_0600"/>
<dbReference type="InterPro" id="IPR036890">
    <property type="entry name" value="HATPase_C_sf"/>
</dbReference>
<evidence type="ECO:0000259" key="6">
    <source>
        <dbReference type="Pfam" id="PF13581"/>
    </source>
</evidence>
<keyword evidence="1" id="KW-0723">Serine/threonine-protein kinase</keyword>
<dbReference type="PANTHER" id="PTHR35526:SF3">
    <property type="entry name" value="ANTI-SIGMA-F FACTOR RSBW"/>
    <property type="match status" value="1"/>
</dbReference>
<keyword evidence="4" id="KW-0418">Kinase</keyword>
<evidence type="ECO:0000256" key="4">
    <source>
        <dbReference type="ARBA" id="ARBA00022777"/>
    </source>
</evidence>
<evidence type="ECO:0000256" key="1">
    <source>
        <dbReference type="ARBA" id="ARBA00022527"/>
    </source>
</evidence>
<name>A0A1D7QSL0_9BACI</name>
<evidence type="ECO:0000256" key="2">
    <source>
        <dbReference type="ARBA" id="ARBA00022679"/>
    </source>
</evidence>
<dbReference type="InterPro" id="IPR003594">
    <property type="entry name" value="HATPase_dom"/>
</dbReference>
<evidence type="ECO:0000256" key="3">
    <source>
        <dbReference type="ARBA" id="ARBA00022741"/>
    </source>
</evidence>
<dbReference type="SUPFAM" id="SSF55874">
    <property type="entry name" value="ATPase domain of HSP90 chaperone/DNA topoisomerase II/histidine kinase"/>
    <property type="match status" value="1"/>
</dbReference>
<evidence type="ECO:0000256" key="5">
    <source>
        <dbReference type="ARBA" id="ARBA00022840"/>
    </source>
</evidence>
<dbReference type="Pfam" id="PF13581">
    <property type="entry name" value="HATPase_c_2"/>
    <property type="match status" value="1"/>
</dbReference>
<accession>A0A1D7QSL0</accession>
<evidence type="ECO:0000313" key="7">
    <source>
        <dbReference type="EMBL" id="AOM81993.1"/>
    </source>
</evidence>
<dbReference type="GO" id="GO:0005524">
    <property type="term" value="F:ATP binding"/>
    <property type="evidence" value="ECO:0007669"/>
    <property type="project" value="UniProtKB-KW"/>
</dbReference>
<dbReference type="EMBL" id="CP012502">
    <property type="protein sequence ID" value="AOM81993.1"/>
    <property type="molecule type" value="Genomic_DNA"/>
</dbReference>
<proteinExistence type="predicted"/>
<gene>
    <name evidence="7" type="ORF">BBEV_0600</name>
</gene>
<feature type="domain" description="Histidine kinase/HSP90-like ATPase" evidence="6">
    <location>
        <begin position="36"/>
        <end position="126"/>
    </location>
</feature>
<dbReference type="Proteomes" id="UP000094463">
    <property type="component" value="Chromosome"/>
</dbReference>
<dbReference type="KEGG" id="bbev:BBEV_0600"/>
<dbReference type="AlphaFoldDB" id="A0A1D7QSL0"/>
<dbReference type="Gene3D" id="3.30.565.10">
    <property type="entry name" value="Histidine kinase-like ATPase, C-terminal domain"/>
    <property type="match status" value="1"/>
</dbReference>
<dbReference type="RefSeq" id="WP_069364119.1">
    <property type="nucleotide sequence ID" value="NZ_CP012502.1"/>
</dbReference>
<keyword evidence="2" id="KW-0808">Transferase</keyword>
<keyword evidence="5" id="KW-0067">ATP-binding</keyword>
<dbReference type="OrthoDB" id="2883129at2"/>
<reference evidence="7 8" key="1">
    <citation type="submission" date="2015-08" db="EMBL/GenBank/DDBJ databases">
        <title>The complete genome sequence of Bacillus beveridgei MLTeJB.</title>
        <authorList>
            <person name="Hanson T.E."/>
            <person name="Mesa C."/>
            <person name="Basesman S.M."/>
            <person name="Oremland R.S."/>
        </authorList>
    </citation>
    <scope>NUCLEOTIDE SEQUENCE [LARGE SCALE GENOMIC DNA]</scope>
    <source>
        <strain evidence="7 8">MLTeJB</strain>
    </source>
</reference>